<name>U1MRH5_9EURY</name>
<dbReference type="Proteomes" id="UP000030649">
    <property type="component" value="Unassembled WGS sequence"/>
</dbReference>
<sequence length="146" mass="15903">MSEDDTTDECNTHSTSDTHGDTSTTIDPATRVELGVNLLGCIEDEKLSLSDAVDRIETVTTDPLLTREILDTAVMHDVIEREDGQLRIQHDATAIQFDAGILKRDGNYECRRCGSDLSTGHFLQLPAGELGPFGPSCVRIVLGQES</sequence>
<dbReference type="Pfam" id="PF19148">
    <property type="entry name" value="DUF5830"/>
    <property type="match status" value="1"/>
</dbReference>
<gene>
    <name evidence="2" type="ORF">J07HQW1_02755</name>
</gene>
<evidence type="ECO:0000313" key="2">
    <source>
        <dbReference type="EMBL" id="ERG92709.1"/>
    </source>
</evidence>
<dbReference type="HOGENOM" id="CLU_117487_1_0_2"/>
<organism evidence="2 3">
    <name type="scientific">Haloquadratum walsbyi J07HQW1</name>
    <dbReference type="NCBI Taxonomy" id="1238424"/>
    <lineage>
        <taxon>Archaea</taxon>
        <taxon>Methanobacteriati</taxon>
        <taxon>Methanobacteriota</taxon>
        <taxon>Stenosarchaea group</taxon>
        <taxon>Halobacteria</taxon>
        <taxon>Halobacteriales</taxon>
        <taxon>Haloferacaceae</taxon>
        <taxon>Haloquadratum</taxon>
    </lineage>
</organism>
<feature type="compositionally biased region" description="Low complexity" evidence="1">
    <location>
        <begin position="12"/>
        <end position="25"/>
    </location>
</feature>
<proteinExistence type="predicted"/>
<dbReference type="AlphaFoldDB" id="U1MRH5"/>
<reference evidence="2 3" key="1">
    <citation type="journal article" date="2013" name="PLoS ONE">
        <title>Assembly-driven community genomics of a hypersaline microbial ecosystem.</title>
        <authorList>
            <person name="Podell S."/>
            <person name="Ugalde J.A."/>
            <person name="Narasingarao P."/>
            <person name="Banfield J.F."/>
            <person name="Heidelberg K.B."/>
            <person name="Allen E.E."/>
        </authorList>
    </citation>
    <scope>NUCLEOTIDE SEQUENCE [LARGE SCALE GENOMIC DNA]</scope>
    <source>
        <strain evidence="3">J07HQW1</strain>
    </source>
</reference>
<dbReference type="InterPro" id="IPR043870">
    <property type="entry name" value="DUF5830"/>
</dbReference>
<feature type="region of interest" description="Disordered" evidence="1">
    <location>
        <begin position="1"/>
        <end position="26"/>
    </location>
</feature>
<evidence type="ECO:0000313" key="3">
    <source>
        <dbReference type="Proteomes" id="UP000030649"/>
    </source>
</evidence>
<dbReference type="EMBL" id="KE356560">
    <property type="protein sequence ID" value="ERG92709.1"/>
    <property type="molecule type" value="Genomic_DNA"/>
</dbReference>
<protein>
    <submittedName>
        <fullName evidence="2">Uncharacterized protein</fullName>
    </submittedName>
</protein>
<evidence type="ECO:0000256" key="1">
    <source>
        <dbReference type="SAM" id="MobiDB-lite"/>
    </source>
</evidence>
<accession>U1MRH5</accession>